<dbReference type="GO" id="GO:0043565">
    <property type="term" value="F:sequence-specific DNA binding"/>
    <property type="evidence" value="ECO:0007669"/>
    <property type="project" value="TreeGrafter"/>
</dbReference>
<dbReference type="EMBL" id="SMFP01000008">
    <property type="protein sequence ID" value="TDE37124.1"/>
    <property type="molecule type" value="Genomic_DNA"/>
</dbReference>
<dbReference type="Gene3D" id="3.40.190.290">
    <property type="match status" value="1"/>
</dbReference>
<name>A0A4R5EQZ2_9RHOB</name>
<evidence type="ECO:0000256" key="2">
    <source>
        <dbReference type="ARBA" id="ARBA00023015"/>
    </source>
</evidence>
<evidence type="ECO:0000313" key="7">
    <source>
        <dbReference type="Proteomes" id="UP000294662"/>
    </source>
</evidence>
<proteinExistence type="inferred from homology"/>
<dbReference type="InterPro" id="IPR000847">
    <property type="entry name" value="LysR_HTH_N"/>
</dbReference>
<dbReference type="FunFam" id="1.10.10.10:FF:000001">
    <property type="entry name" value="LysR family transcriptional regulator"/>
    <property type="match status" value="1"/>
</dbReference>
<comment type="caution">
    <text evidence="6">The sequence shown here is derived from an EMBL/GenBank/DDBJ whole genome shotgun (WGS) entry which is preliminary data.</text>
</comment>
<dbReference type="GO" id="GO:0006351">
    <property type="term" value="P:DNA-templated transcription"/>
    <property type="evidence" value="ECO:0007669"/>
    <property type="project" value="TreeGrafter"/>
</dbReference>
<dbReference type="OrthoDB" id="9798121at2"/>
<dbReference type="Proteomes" id="UP000294662">
    <property type="component" value="Unassembled WGS sequence"/>
</dbReference>
<comment type="similarity">
    <text evidence="1">Belongs to the LysR transcriptional regulatory family.</text>
</comment>
<dbReference type="PRINTS" id="PR00039">
    <property type="entry name" value="HTHLYSR"/>
</dbReference>
<feature type="domain" description="HTH lysR-type" evidence="5">
    <location>
        <begin position="12"/>
        <end position="69"/>
    </location>
</feature>
<protein>
    <submittedName>
        <fullName evidence="6">LysR family transcriptional regulator</fullName>
    </submittedName>
</protein>
<keyword evidence="2" id="KW-0805">Transcription regulation</keyword>
<dbReference type="InterPro" id="IPR058163">
    <property type="entry name" value="LysR-type_TF_proteobact-type"/>
</dbReference>
<keyword evidence="4" id="KW-0804">Transcription</keyword>
<dbReference type="SUPFAM" id="SSF53850">
    <property type="entry name" value="Periplasmic binding protein-like II"/>
    <property type="match status" value="1"/>
</dbReference>
<dbReference type="InterPro" id="IPR036390">
    <property type="entry name" value="WH_DNA-bd_sf"/>
</dbReference>
<evidence type="ECO:0000313" key="6">
    <source>
        <dbReference type="EMBL" id="TDE37124.1"/>
    </source>
</evidence>
<dbReference type="Gene3D" id="1.10.10.10">
    <property type="entry name" value="Winged helix-like DNA-binding domain superfamily/Winged helix DNA-binding domain"/>
    <property type="match status" value="1"/>
</dbReference>
<gene>
    <name evidence="6" type="ORF">E1B25_13595</name>
</gene>
<dbReference type="GO" id="GO:0003700">
    <property type="term" value="F:DNA-binding transcription factor activity"/>
    <property type="evidence" value="ECO:0007669"/>
    <property type="project" value="InterPro"/>
</dbReference>
<dbReference type="PANTHER" id="PTHR30537:SF3">
    <property type="entry name" value="TRANSCRIPTIONAL REGULATORY PROTEIN"/>
    <property type="match status" value="1"/>
</dbReference>
<evidence type="ECO:0000256" key="1">
    <source>
        <dbReference type="ARBA" id="ARBA00009437"/>
    </source>
</evidence>
<accession>A0A4R5EQZ2</accession>
<dbReference type="AlphaFoldDB" id="A0A4R5EQZ2"/>
<dbReference type="InterPro" id="IPR036388">
    <property type="entry name" value="WH-like_DNA-bd_sf"/>
</dbReference>
<dbReference type="PANTHER" id="PTHR30537">
    <property type="entry name" value="HTH-TYPE TRANSCRIPTIONAL REGULATOR"/>
    <property type="match status" value="1"/>
</dbReference>
<keyword evidence="7" id="KW-1185">Reference proteome</keyword>
<dbReference type="Pfam" id="PF03466">
    <property type="entry name" value="LysR_substrate"/>
    <property type="match status" value="1"/>
</dbReference>
<organism evidence="6 7">
    <name type="scientific">Antarcticimicrobium sediminis</name>
    <dbReference type="NCBI Taxonomy" id="2546227"/>
    <lineage>
        <taxon>Bacteria</taxon>
        <taxon>Pseudomonadati</taxon>
        <taxon>Pseudomonadota</taxon>
        <taxon>Alphaproteobacteria</taxon>
        <taxon>Rhodobacterales</taxon>
        <taxon>Paracoccaceae</taxon>
        <taxon>Antarcticimicrobium</taxon>
    </lineage>
</organism>
<keyword evidence="3" id="KW-0238">DNA-binding</keyword>
<evidence type="ECO:0000259" key="5">
    <source>
        <dbReference type="PROSITE" id="PS50931"/>
    </source>
</evidence>
<dbReference type="SUPFAM" id="SSF46785">
    <property type="entry name" value="Winged helix' DNA-binding domain"/>
    <property type="match status" value="1"/>
</dbReference>
<dbReference type="PROSITE" id="PS50931">
    <property type="entry name" value="HTH_LYSR"/>
    <property type="match status" value="1"/>
</dbReference>
<dbReference type="Pfam" id="PF00126">
    <property type="entry name" value="HTH_1"/>
    <property type="match status" value="1"/>
</dbReference>
<evidence type="ECO:0000256" key="4">
    <source>
        <dbReference type="ARBA" id="ARBA00023163"/>
    </source>
</evidence>
<evidence type="ECO:0000256" key="3">
    <source>
        <dbReference type="ARBA" id="ARBA00023125"/>
    </source>
</evidence>
<reference evidence="6 7" key="1">
    <citation type="submission" date="2019-03" db="EMBL/GenBank/DDBJ databases">
        <authorList>
            <person name="Zhang S."/>
        </authorList>
    </citation>
    <scope>NUCLEOTIDE SEQUENCE [LARGE SCALE GENOMIC DNA]</scope>
    <source>
        <strain evidence="6 7">S4J41</strain>
    </source>
</reference>
<dbReference type="InterPro" id="IPR005119">
    <property type="entry name" value="LysR_subst-bd"/>
</dbReference>
<sequence>MRFCMHWSSIRFDWNQARAFLVTAEEGSLSAAARALGMTQPTLGRQVAALEETLGVQLFDRTGRALQLTTAGQDLLEQVRRMGEAAGQFSLIATGQSKSIEGHVTITASDVVATSLLPPALTRLARLAPGITIEVVASNEVQNLRRREADIAIRHVRPDQPDLIARKLKDDAARCYATGAYLDRFGEPTDLGDLSGAIFAGYEPVDRFLCEMQTRGLAITRKNIRFSSASGVMLFEMVRRGEAIGVMTQELASLIRDARPILPAFPPIPVPFWLVSHRELRTNRRIRLVFNLLAKELSR</sequence>